<feature type="chain" id="PRO_5036501600" evidence="2">
    <location>
        <begin position="19"/>
        <end position="197"/>
    </location>
</feature>
<comment type="caution">
    <text evidence="3">The sequence shown here is derived from an EMBL/GenBank/DDBJ whole genome shotgun (WGS) entry which is preliminary data.</text>
</comment>
<reference evidence="3" key="1">
    <citation type="submission" date="2018-01" db="EMBL/GenBank/DDBJ databases">
        <authorList>
            <person name="Mao J.F."/>
        </authorList>
    </citation>
    <scope>NUCLEOTIDE SEQUENCE</scope>
    <source>
        <strain evidence="3">Huo1</strain>
        <tissue evidence="3">Leaf</tissue>
    </source>
</reference>
<accession>A0A8X8W7G2</accession>
<evidence type="ECO:0000313" key="3">
    <source>
        <dbReference type="EMBL" id="KAG6389485.1"/>
    </source>
</evidence>
<evidence type="ECO:0000313" key="4">
    <source>
        <dbReference type="Proteomes" id="UP000298416"/>
    </source>
</evidence>
<sequence>MNAIMIIIVWSLVSMAKAALSNNNAQCSTSLAYAYPDESLLCQGLALNDDLQRVLAKHQALASGVVLPPCSALRQVTLSPLRHGKQNLTAVSHDQAALGVYNSSHFTAMHPYLMQNPQLPPNPLFCILPRRDTCIILSTCTTTKCLLVMATHNAKIKCNMPTLLSKPYLRDDSRLKNPVSSILVDISKFKPGKTAPG</sequence>
<dbReference type="PANTHER" id="PTHR45898">
    <property type="entry name" value="TOM1-LIKE PROTEIN"/>
    <property type="match status" value="1"/>
</dbReference>
<dbReference type="Proteomes" id="UP000298416">
    <property type="component" value="Unassembled WGS sequence"/>
</dbReference>
<dbReference type="GO" id="GO:0035091">
    <property type="term" value="F:phosphatidylinositol binding"/>
    <property type="evidence" value="ECO:0007669"/>
    <property type="project" value="InterPro"/>
</dbReference>
<reference evidence="3" key="2">
    <citation type="submission" date="2020-08" db="EMBL/GenBank/DDBJ databases">
        <title>Plant Genome Project.</title>
        <authorList>
            <person name="Zhang R.-G."/>
        </authorList>
    </citation>
    <scope>NUCLEOTIDE SEQUENCE</scope>
    <source>
        <strain evidence="3">Huo1</strain>
        <tissue evidence="3">Leaf</tissue>
    </source>
</reference>
<gene>
    <name evidence="3" type="ORF">SASPL_150953</name>
</gene>
<keyword evidence="4" id="KW-1185">Reference proteome</keyword>
<dbReference type="GO" id="GO:0043130">
    <property type="term" value="F:ubiquitin binding"/>
    <property type="evidence" value="ECO:0007669"/>
    <property type="project" value="InterPro"/>
</dbReference>
<feature type="signal peptide" evidence="2">
    <location>
        <begin position="1"/>
        <end position="18"/>
    </location>
</feature>
<dbReference type="AlphaFoldDB" id="A0A8X8W7G2"/>
<dbReference type="GO" id="GO:0043328">
    <property type="term" value="P:protein transport to vacuole involved in ubiquitin-dependent protein catabolic process via the multivesicular body sorting pathway"/>
    <property type="evidence" value="ECO:0007669"/>
    <property type="project" value="InterPro"/>
</dbReference>
<name>A0A8X8W7G2_SALSN</name>
<evidence type="ECO:0000256" key="2">
    <source>
        <dbReference type="SAM" id="SignalP"/>
    </source>
</evidence>
<proteinExistence type="inferred from homology"/>
<protein>
    <submittedName>
        <fullName evidence="3">Uncharacterized protein</fullName>
    </submittedName>
</protein>
<keyword evidence="2" id="KW-0732">Signal</keyword>
<comment type="similarity">
    <text evidence="1">Belongs to the TOM1 family.</text>
</comment>
<dbReference type="InterPro" id="IPR044836">
    <property type="entry name" value="TOL_plant"/>
</dbReference>
<dbReference type="EMBL" id="PNBA02000020">
    <property type="protein sequence ID" value="KAG6389485.1"/>
    <property type="molecule type" value="Genomic_DNA"/>
</dbReference>
<dbReference type="PANTHER" id="PTHR45898:SF4">
    <property type="entry name" value="TARGET OF MYB PROTEIN 1"/>
    <property type="match status" value="1"/>
</dbReference>
<dbReference type="SUPFAM" id="SSF89009">
    <property type="entry name" value="GAT-like domain"/>
    <property type="match status" value="1"/>
</dbReference>
<evidence type="ECO:0000256" key="1">
    <source>
        <dbReference type="ARBA" id="ARBA00007708"/>
    </source>
</evidence>
<organism evidence="3">
    <name type="scientific">Salvia splendens</name>
    <name type="common">Scarlet sage</name>
    <dbReference type="NCBI Taxonomy" id="180675"/>
    <lineage>
        <taxon>Eukaryota</taxon>
        <taxon>Viridiplantae</taxon>
        <taxon>Streptophyta</taxon>
        <taxon>Embryophyta</taxon>
        <taxon>Tracheophyta</taxon>
        <taxon>Spermatophyta</taxon>
        <taxon>Magnoliopsida</taxon>
        <taxon>eudicotyledons</taxon>
        <taxon>Gunneridae</taxon>
        <taxon>Pentapetalae</taxon>
        <taxon>asterids</taxon>
        <taxon>lamiids</taxon>
        <taxon>Lamiales</taxon>
        <taxon>Lamiaceae</taxon>
        <taxon>Nepetoideae</taxon>
        <taxon>Mentheae</taxon>
        <taxon>Salviinae</taxon>
        <taxon>Salvia</taxon>
        <taxon>Salvia subgen. Calosphace</taxon>
        <taxon>core Calosphace</taxon>
    </lineage>
</organism>